<keyword evidence="1" id="KW-0472">Membrane</keyword>
<comment type="caution">
    <text evidence="2">The sequence shown here is derived from an EMBL/GenBank/DDBJ whole genome shotgun (WGS) entry which is preliminary data.</text>
</comment>
<organism evidence="2 3">
    <name type="scientific">Comamonas testosteroni</name>
    <name type="common">Pseudomonas testosteroni</name>
    <dbReference type="NCBI Taxonomy" id="285"/>
    <lineage>
        <taxon>Bacteria</taxon>
        <taxon>Pseudomonadati</taxon>
        <taxon>Pseudomonadota</taxon>
        <taxon>Betaproteobacteria</taxon>
        <taxon>Burkholderiales</taxon>
        <taxon>Comamonadaceae</taxon>
        <taxon>Comamonas</taxon>
    </lineage>
</organism>
<reference evidence="2 3" key="1">
    <citation type="submission" date="2013-09" db="EMBL/GenBank/DDBJ databases">
        <title>High correlation between genotypes and phenotypes of environmental bacteria Comamonas testosteroni strains.</title>
        <authorList>
            <person name="Liu L."/>
            <person name="Zhu W."/>
            <person name="Xia X."/>
            <person name="Xu B."/>
            <person name="Luo M."/>
            <person name="Wang G."/>
        </authorList>
    </citation>
    <scope>NUCLEOTIDE SEQUENCE [LARGE SCALE GENOMIC DNA]</scope>
    <source>
        <strain evidence="2 3">JL40</strain>
    </source>
</reference>
<dbReference type="Proteomes" id="UP000029553">
    <property type="component" value="Unassembled WGS sequence"/>
</dbReference>
<evidence type="ECO:0000256" key="1">
    <source>
        <dbReference type="SAM" id="Phobius"/>
    </source>
</evidence>
<keyword evidence="1" id="KW-1133">Transmembrane helix</keyword>
<accession>A0A096H4S0</accession>
<proteinExistence type="predicted"/>
<evidence type="ECO:0000313" key="2">
    <source>
        <dbReference type="EMBL" id="KGH32415.1"/>
    </source>
</evidence>
<sequence>MTAVSTRVSITELTREMPLLLPAHFVVLCLLTFIPALSTWLHTPGFQ</sequence>
<keyword evidence="1" id="KW-0812">Transmembrane</keyword>
<feature type="transmembrane region" description="Helical" evidence="1">
    <location>
        <begin position="20"/>
        <end position="41"/>
    </location>
</feature>
<dbReference type="AlphaFoldDB" id="A0A096H4S0"/>
<evidence type="ECO:0000313" key="3">
    <source>
        <dbReference type="Proteomes" id="UP000029553"/>
    </source>
</evidence>
<protein>
    <submittedName>
        <fullName evidence="2">Uncharacterized protein</fullName>
    </submittedName>
</protein>
<dbReference type="EMBL" id="AWOR01000001">
    <property type="protein sequence ID" value="KGH32415.1"/>
    <property type="molecule type" value="Genomic_DNA"/>
</dbReference>
<name>A0A096H4S0_COMTE</name>
<gene>
    <name evidence="2" type="ORF">P353_00245</name>
</gene>